<feature type="non-terminal residue" evidence="1">
    <location>
        <position position="100"/>
    </location>
</feature>
<dbReference type="OrthoDB" id="3267861at2759"/>
<organism evidence="1 2">
    <name type="scientific">Suillus luteus UH-Slu-Lm8-n1</name>
    <dbReference type="NCBI Taxonomy" id="930992"/>
    <lineage>
        <taxon>Eukaryota</taxon>
        <taxon>Fungi</taxon>
        <taxon>Dikarya</taxon>
        <taxon>Basidiomycota</taxon>
        <taxon>Agaricomycotina</taxon>
        <taxon>Agaricomycetes</taxon>
        <taxon>Agaricomycetidae</taxon>
        <taxon>Boletales</taxon>
        <taxon>Suillineae</taxon>
        <taxon>Suillaceae</taxon>
        <taxon>Suillus</taxon>
    </lineage>
</organism>
<dbReference type="Proteomes" id="UP000054485">
    <property type="component" value="Unassembled WGS sequence"/>
</dbReference>
<feature type="non-terminal residue" evidence="1">
    <location>
        <position position="1"/>
    </location>
</feature>
<name>A0A0D0ABY3_9AGAM</name>
<proteinExistence type="predicted"/>
<sequence>PVCHKYGNDDYGRFLFLHEVVKTSLFNLDTNSVVLMCYDANINYFNPYILVFCRHNHDIKCILSRRGAKAAMFYISDYIMKMDMKTYKVLSLLSQAVARI</sequence>
<gene>
    <name evidence="1" type="ORF">CY34DRAFT_27830</name>
</gene>
<dbReference type="STRING" id="930992.A0A0D0ABY3"/>
<reference evidence="2" key="2">
    <citation type="submission" date="2015-01" db="EMBL/GenBank/DDBJ databases">
        <title>Evolutionary Origins and Diversification of the Mycorrhizal Mutualists.</title>
        <authorList>
            <consortium name="DOE Joint Genome Institute"/>
            <consortium name="Mycorrhizal Genomics Consortium"/>
            <person name="Kohler A."/>
            <person name="Kuo A."/>
            <person name="Nagy L.G."/>
            <person name="Floudas D."/>
            <person name="Copeland A."/>
            <person name="Barry K.W."/>
            <person name="Cichocki N."/>
            <person name="Veneault-Fourrey C."/>
            <person name="LaButti K."/>
            <person name="Lindquist E.A."/>
            <person name="Lipzen A."/>
            <person name="Lundell T."/>
            <person name="Morin E."/>
            <person name="Murat C."/>
            <person name="Riley R."/>
            <person name="Ohm R."/>
            <person name="Sun H."/>
            <person name="Tunlid A."/>
            <person name="Henrissat B."/>
            <person name="Grigoriev I.V."/>
            <person name="Hibbett D.S."/>
            <person name="Martin F."/>
        </authorList>
    </citation>
    <scope>NUCLEOTIDE SEQUENCE [LARGE SCALE GENOMIC DNA]</scope>
    <source>
        <strain evidence="2">UH-Slu-Lm8-n1</strain>
    </source>
</reference>
<protein>
    <submittedName>
        <fullName evidence="1">Uncharacterized protein</fullName>
    </submittedName>
</protein>
<reference evidence="1 2" key="1">
    <citation type="submission" date="2014-04" db="EMBL/GenBank/DDBJ databases">
        <authorList>
            <consortium name="DOE Joint Genome Institute"/>
            <person name="Kuo A."/>
            <person name="Ruytinx J."/>
            <person name="Rineau F."/>
            <person name="Colpaert J."/>
            <person name="Kohler A."/>
            <person name="Nagy L.G."/>
            <person name="Floudas D."/>
            <person name="Copeland A."/>
            <person name="Barry K.W."/>
            <person name="Cichocki N."/>
            <person name="Veneault-Fourrey C."/>
            <person name="LaButti K."/>
            <person name="Lindquist E.A."/>
            <person name="Lipzen A."/>
            <person name="Lundell T."/>
            <person name="Morin E."/>
            <person name="Murat C."/>
            <person name="Sun H."/>
            <person name="Tunlid A."/>
            <person name="Henrissat B."/>
            <person name="Grigoriev I.V."/>
            <person name="Hibbett D.S."/>
            <person name="Martin F."/>
            <person name="Nordberg H.P."/>
            <person name="Cantor M.N."/>
            <person name="Hua S.X."/>
        </authorList>
    </citation>
    <scope>NUCLEOTIDE SEQUENCE [LARGE SCALE GENOMIC DNA]</scope>
    <source>
        <strain evidence="1 2">UH-Slu-Lm8-n1</strain>
    </source>
</reference>
<dbReference type="InParanoid" id="A0A0D0ABY3"/>
<dbReference type="AlphaFoldDB" id="A0A0D0ABY3"/>
<evidence type="ECO:0000313" key="1">
    <source>
        <dbReference type="EMBL" id="KIK35584.1"/>
    </source>
</evidence>
<accession>A0A0D0ABY3</accession>
<dbReference type="HOGENOM" id="CLU_2102834_0_0_1"/>
<keyword evidence="2" id="KW-1185">Reference proteome</keyword>
<evidence type="ECO:0000313" key="2">
    <source>
        <dbReference type="Proteomes" id="UP000054485"/>
    </source>
</evidence>
<dbReference type="EMBL" id="KN835609">
    <property type="protein sequence ID" value="KIK35584.1"/>
    <property type="molecule type" value="Genomic_DNA"/>
</dbReference>